<feature type="compositionally biased region" description="Low complexity" evidence="1">
    <location>
        <begin position="87"/>
        <end position="109"/>
    </location>
</feature>
<keyword evidence="3" id="KW-1185">Reference proteome</keyword>
<evidence type="ECO:0000313" key="3">
    <source>
        <dbReference type="Proteomes" id="UP000838756"/>
    </source>
</evidence>
<dbReference type="EMBL" id="CAKXAJ010025271">
    <property type="protein sequence ID" value="CAH2237459.1"/>
    <property type="molecule type" value="Genomic_DNA"/>
</dbReference>
<proteinExistence type="predicted"/>
<protein>
    <submittedName>
        <fullName evidence="2">Jg12792 protein</fullName>
    </submittedName>
</protein>
<feature type="region of interest" description="Disordered" evidence="1">
    <location>
        <begin position="26"/>
        <end position="49"/>
    </location>
</feature>
<dbReference type="AlphaFoldDB" id="A0A8S4RLE1"/>
<reference evidence="2" key="1">
    <citation type="submission" date="2022-03" db="EMBL/GenBank/DDBJ databases">
        <authorList>
            <person name="Lindestad O."/>
        </authorList>
    </citation>
    <scope>NUCLEOTIDE SEQUENCE</scope>
</reference>
<sequence length="109" mass="11851">MLTTAAMAERGKRLCNPVSTPLHVRSRRASMSPVGGRRPLKIASLPERRPLARTHPSAALSLPRHICANFVSLARTAEYQNKEARRTVAAPARRPAGVGPNARRTPVLV</sequence>
<name>A0A8S4RLE1_9NEOP</name>
<feature type="region of interest" description="Disordered" evidence="1">
    <location>
        <begin position="84"/>
        <end position="109"/>
    </location>
</feature>
<accession>A0A8S4RLE1</accession>
<evidence type="ECO:0000256" key="1">
    <source>
        <dbReference type="SAM" id="MobiDB-lite"/>
    </source>
</evidence>
<dbReference type="Proteomes" id="UP000838756">
    <property type="component" value="Unassembled WGS sequence"/>
</dbReference>
<organism evidence="2 3">
    <name type="scientific">Pararge aegeria aegeria</name>
    <dbReference type="NCBI Taxonomy" id="348720"/>
    <lineage>
        <taxon>Eukaryota</taxon>
        <taxon>Metazoa</taxon>
        <taxon>Ecdysozoa</taxon>
        <taxon>Arthropoda</taxon>
        <taxon>Hexapoda</taxon>
        <taxon>Insecta</taxon>
        <taxon>Pterygota</taxon>
        <taxon>Neoptera</taxon>
        <taxon>Endopterygota</taxon>
        <taxon>Lepidoptera</taxon>
        <taxon>Glossata</taxon>
        <taxon>Ditrysia</taxon>
        <taxon>Papilionoidea</taxon>
        <taxon>Nymphalidae</taxon>
        <taxon>Satyrinae</taxon>
        <taxon>Satyrini</taxon>
        <taxon>Parargina</taxon>
        <taxon>Pararge</taxon>
    </lineage>
</organism>
<evidence type="ECO:0000313" key="2">
    <source>
        <dbReference type="EMBL" id="CAH2237459.1"/>
    </source>
</evidence>
<dbReference type="OrthoDB" id="7339629at2759"/>
<comment type="caution">
    <text evidence="2">The sequence shown here is derived from an EMBL/GenBank/DDBJ whole genome shotgun (WGS) entry which is preliminary data.</text>
</comment>
<gene>
    <name evidence="2" type="primary">jg12792</name>
    <name evidence="2" type="ORF">PAEG_LOCUS14743</name>
</gene>